<sequence length="317" mass="34978">MKFPFLFLIAILFVSSCHQKRSNHEPMVTAAADSLIQVSYTSNQIKTDSALFAKPEQLGDLDDNSLSESSGVAASHQNPGYLWTDEDSGNPAEVQLINKAGEVAGRYTLAGITNIDWEDIAVGPGPMPGKSYVYVAEIGDNSSQRPTKTIYRFPEPTLKKNESTVLETISAFDSIRLQFPDGPGNAEAILIDPGTLDLYILSKEKNCALYKASYPQSLTSTTLMERLLIMPLGNVTAAAISPEGNEILVRSYHQLWYFTRQKGESIVDALKRAPRLLPLADEPQGEAIGWATDGAGFYTTSERTFFFAQPLYFYRRN</sequence>
<evidence type="ECO:0000313" key="2">
    <source>
        <dbReference type="Proteomes" id="UP000664628"/>
    </source>
</evidence>
<reference evidence="1 2" key="1">
    <citation type="submission" date="2021-03" db="EMBL/GenBank/DDBJ databases">
        <title>Fibrella sp. HMF5405 genome sequencing and assembly.</title>
        <authorList>
            <person name="Kang H."/>
            <person name="Kim H."/>
            <person name="Bae S."/>
            <person name="Joh K."/>
        </authorList>
    </citation>
    <scope>NUCLEOTIDE SEQUENCE [LARGE SCALE GENOMIC DNA]</scope>
    <source>
        <strain evidence="1 2">HMF5405</strain>
    </source>
</reference>
<organism evidence="1 2">
    <name type="scientific">Fibrella forsythiae</name>
    <dbReference type="NCBI Taxonomy" id="2817061"/>
    <lineage>
        <taxon>Bacteria</taxon>
        <taxon>Pseudomonadati</taxon>
        <taxon>Bacteroidota</taxon>
        <taxon>Cytophagia</taxon>
        <taxon>Cytophagales</taxon>
        <taxon>Spirosomataceae</taxon>
        <taxon>Fibrella</taxon>
    </lineage>
</organism>
<proteinExistence type="predicted"/>
<keyword evidence="2" id="KW-1185">Reference proteome</keyword>
<dbReference type="RefSeq" id="WP_207331565.1">
    <property type="nucleotide sequence ID" value="NZ_JAFMYW010000008.1"/>
</dbReference>
<dbReference type="SUPFAM" id="SSF63825">
    <property type="entry name" value="YWTD domain"/>
    <property type="match status" value="1"/>
</dbReference>
<evidence type="ECO:0000313" key="1">
    <source>
        <dbReference type="EMBL" id="MBO0951616.1"/>
    </source>
</evidence>
<dbReference type="PROSITE" id="PS51257">
    <property type="entry name" value="PROKAR_LIPOPROTEIN"/>
    <property type="match status" value="1"/>
</dbReference>
<accession>A0ABS3JQG5</accession>
<dbReference type="Proteomes" id="UP000664628">
    <property type="component" value="Unassembled WGS sequence"/>
</dbReference>
<dbReference type="EMBL" id="JAFMYW010000008">
    <property type="protein sequence ID" value="MBO0951616.1"/>
    <property type="molecule type" value="Genomic_DNA"/>
</dbReference>
<comment type="caution">
    <text evidence="1">The sequence shown here is derived from an EMBL/GenBank/DDBJ whole genome shotgun (WGS) entry which is preliminary data.</text>
</comment>
<gene>
    <name evidence="1" type="ORF">J2I46_23735</name>
</gene>
<protein>
    <recommendedName>
        <fullName evidence="3">PE-PGRS family protein</fullName>
    </recommendedName>
</protein>
<name>A0ABS3JQG5_9BACT</name>
<evidence type="ECO:0008006" key="3">
    <source>
        <dbReference type="Google" id="ProtNLM"/>
    </source>
</evidence>